<accession>A0AAV5ULE8</accession>
<dbReference type="Proteomes" id="UP001432027">
    <property type="component" value="Unassembled WGS sequence"/>
</dbReference>
<feature type="compositionally biased region" description="Basic and acidic residues" evidence="2">
    <location>
        <begin position="181"/>
        <end position="200"/>
    </location>
</feature>
<proteinExistence type="predicted"/>
<sequence length="222" mass="25894">MLISTLVHSWKAQYSETRTGGMNERKRWMNIRTSPLVLEEDTTGRSLGVPLSPLMILYSISNLSLFQLVESPSSSRRSSQRSDRSKDSITELRREIAAAKQPRPRTVSEGKSLDTLIAEKDQRLADLKRRKQQNIQNQNKRRAAMTANLRKISEQYENSQTVREDDLIFDTQENGFTTLDKLTEAEEEEKQKEKEKAAAEKRRHPFRRRLSKFFSWLCNFRS</sequence>
<gene>
    <name evidence="3" type="ORF">PENTCL1PPCAC_28909</name>
</gene>
<keyword evidence="4" id="KW-1185">Reference proteome</keyword>
<evidence type="ECO:0000313" key="4">
    <source>
        <dbReference type="Proteomes" id="UP001432027"/>
    </source>
</evidence>
<name>A0AAV5ULE8_9BILA</name>
<comment type="caution">
    <text evidence="3">The sequence shown here is derived from an EMBL/GenBank/DDBJ whole genome shotgun (WGS) entry which is preliminary data.</text>
</comment>
<organism evidence="3 4">
    <name type="scientific">Pristionchus entomophagus</name>
    <dbReference type="NCBI Taxonomy" id="358040"/>
    <lineage>
        <taxon>Eukaryota</taxon>
        <taxon>Metazoa</taxon>
        <taxon>Ecdysozoa</taxon>
        <taxon>Nematoda</taxon>
        <taxon>Chromadorea</taxon>
        <taxon>Rhabditida</taxon>
        <taxon>Rhabditina</taxon>
        <taxon>Diplogasteromorpha</taxon>
        <taxon>Diplogasteroidea</taxon>
        <taxon>Neodiplogasteridae</taxon>
        <taxon>Pristionchus</taxon>
    </lineage>
</organism>
<evidence type="ECO:0000256" key="1">
    <source>
        <dbReference type="SAM" id="Coils"/>
    </source>
</evidence>
<protein>
    <submittedName>
        <fullName evidence="3">Uncharacterized protein</fullName>
    </submittedName>
</protein>
<dbReference type="AlphaFoldDB" id="A0AAV5ULE8"/>
<keyword evidence="1" id="KW-0175">Coiled coil</keyword>
<evidence type="ECO:0000313" key="3">
    <source>
        <dbReference type="EMBL" id="GMT06735.1"/>
    </source>
</evidence>
<evidence type="ECO:0000256" key="2">
    <source>
        <dbReference type="SAM" id="MobiDB-lite"/>
    </source>
</evidence>
<feature type="region of interest" description="Disordered" evidence="2">
    <location>
        <begin position="181"/>
        <end position="203"/>
    </location>
</feature>
<feature type="coiled-coil region" evidence="1">
    <location>
        <begin position="117"/>
        <end position="155"/>
    </location>
</feature>
<dbReference type="EMBL" id="BTSX01000006">
    <property type="protein sequence ID" value="GMT06735.1"/>
    <property type="molecule type" value="Genomic_DNA"/>
</dbReference>
<reference evidence="3" key="1">
    <citation type="submission" date="2023-10" db="EMBL/GenBank/DDBJ databases">
        <title>Genome assembly of Pristionchus species.</title>
        <authorList>
            <person name="Yoshida K."/>
            <person name="Sommer R.J."/>
        </authorList>
    </citation>
    <scope>NUCLEOTIDE SEQUENCE</scope>
    <source>
        <strain evidence="3">RS0144</strain>
    </source>
</reference>